<evidence type="ECO:0000313" key="2">
    <source>
        <dbReference type="Proteomes" id="UP001152173"/>
    </source>
</evidence>
<accession>A0A9X3RF49</accession>
<dbReference type="EMBL" id="JAMKBJ010000012">
    <property type="protein sequence ID" value="MCZ8538083.1"/>
    <property type="molecule type" value="Genomic_DNA"/>
</dbReference>
<organism evidence="1 2">
    <name type="scientific">Paenisporosarcina quisquiliarum</name>
    <dbReference type="NCBI Taxonomy" id="365346"/>
    <lineage>
        <taxon>Bacteria</taxon>
        <taxon>Bacillati</taxon>
        <taxon>Bacillota</taxon>
        <taxon>Bacilli</taxon>
        <taxon>Bacillales</taxon>
        <taxon>Caryophanaceae</taxon>
        <taxon>Paenisporosarcina</taxon>
    </lineage>
</organism>
<dbReference type="RefSeq" id="WP_269927153.1">
    <property type="nucleotide sequence ID" value="NZ_JAMKBJ010000012.1"/>
</dbReference>
<name>A0A9X3RF49_9BACL</name>
<keyword evidence="2" id="KW-1185">Reference proteome</keyword>
<sequence>MNGTITHQFGRAFTGQGEKNIYTDLINEARKVYFIKSPPTFKLSELFRQVGYHYVKRGYDIEWFYDPLHEDTIEATFVRGNRILFIQAAHPISFEPKYYGSTHHVISFYEAYDESKLREHGGFLREKTLHSEQWLAKALETLTNAKKLHDDWEVPYVKGMDWEGFDAQAKTLFDETFTTLKFNKTPNRSHRLMGTLTPQGAKDHFASLTKGVKRRIFIKGYPGGGKSTLMKGFAEKAESVGLDTQWGWCGLDCNSIDYVWLPELQTILFDSTAPHEYEPERSGDEIYDVRKFRDLNEEDQKLVDGIVTRYKEEILHATEYLQVYCTDDETIRETLDACVNNYKWAEIEDDLFRKIDNSSIYK</sequence>
<dbReference type="AlphaFoldDB" id="A0A9X3RF49"/>
<gene>
    <name evidence="1" type="ORF">M9R32_12880</name>
</gene>
<evidence type="ECO:0000313" key="1">
    <source>
        <dbReference type="EMBL" id="MCZ8538083.1"/>
    </source>
</evidence>
<dbReference type="Proteomes" id="UP001152173">
    <property type="component" value="Unassembled WGS sequence"/>
</dbReference>
<protein>
    <submittedName>
        <fullName evidence="1">Uncharacterized protein</fullName>
    </submittedName>
</protein>
<comment type="caution">
    <text evidence="1">The sequence shown here is derived from an EMBL/GenBank/DDBJ whole genome shotgun (WGS) entry which is preliminary data.</text>
</comment>
<proteinExistence type="predicted"/>
<reference evidence="1" key="1">
    <citation type="submission" date="2022-05" db="EMBL/GenBank/DDBJ databases">
        <authorList>
            <person name="Colautti A."/>
            <person name="Iacumin L."/>
        </authorList>
    </citation>
    <scope>NUCLEOTIDE SEQUENCE</scope>
    <source>
        <strain evidence="1">SK 55</strain>
    </source>
</reference>